<keyword evidence="3" id="KW-1185">Reference proteome</keyword>
<dbReference type="EMBL" id="CP045119">
    <property type="protein sequence ID" value="QIN83722.1"/>
    <property type="molecule type" value="Genomic_DNA"/>
</dbReference>
<gene>
    <name evidence="2" type="ORF">GBA63_14585</name>
</gene>
<dbReference type="Gene3D" id="2.60.40.10">
    <property type="entry name" value="Immunoglobulins"/>
    <property type="match status" value="1"/>
</dbReference>
<dbReference type="GO" id="GO:0005975">
    <property type="term" value="P:carbohydrate metabolic process"/>
    <property type="evidence" value="ECO:0007669"/>
    <property type="project" value="UniProtKB-ARBA"/>
</dbReference>
<evidence type="ECO:0000313" key="2">
    <source>
        <dbReference type="EMBL" id="QIN83722.1"/>
    </source>
</evidence>
<organism evidence="2 3">
    <name type="scientific">Rubrobacter tropicus</name>
    <dbReference type="NCBI Taxonomy" id="2653851"/>
    <lineage>
        <taxon>Bacteria</taxon>
        <taxon>Bacillati</taxon>
        <taxon>Actinomycetota</taxon>
        <taxon>Rubrobacteria</taxon>
        <taxon>Rubrobacterales</taxon>
        <taxon>Rubrobacteraceae</taxon>
        <taxon>Rubrobacter</taxon>
    </lineage>
</organism>
<evidence type="ECO:0000313" key="3">
    <source>
        <dbReference type="Proteomes" id="UP000501452"/>
    </source>
</evidence>
<accession>A0A6G8QBB7</accession>
<keyword evidence="1" id="KW-0472">Membrane</keyword>
<dbReference type="AlphaFoldDB" id="A0A6G8QBB7"/>
<protein>
    <recommendedName>
        <fullName evidence="4">Bacterial Ig-like domain-containing protein</fullName>
    </recommendedName>
</protein>
<dbReference type="Proteomes" id="UP000501452">
    <property type="component" value="Chromosome"/>
</dbReference>
<dbReference type="KEGG" id="rub:GBA63_14585"/>
<name>A0A6G8QBB7_9ACTN</name>
<evidence type="ECO:0008006" key="4">
    <source>
        <dbReference type="Google" id="ProtNLM"/>
    </source>
</evidence>
<dbReference type="RefSeq" id="WP_166177259.1">
    <property type="nucleotide sequence ID" value="NZ_CP045119.1"/>
</dbReference>
<keyword evidence="1" id="KW-0812">Transmembrane</keyword>
<feature type="transmembrane region" description="Helical" evidence="1">
    <location>
        <begin position="20"/>
        <end position="41"/>
    </location>
</feature>
<sequence length="411" mass="42060">MSVGIFGYGGGGAGGRNRGLARIAAAVAAAFVASLVLQYGALVGPAGAADPVLSLNKAVVAVEEGGTATNGGTFADAGYATEISADVGTVVQEEGDAGTWSWSYEPGDGPAEKTVTITADRIAGGKDPESATFDLAVSNVAPTAVLDAPDSAKEDGTFDVSLKDASDPSREDAGALLYAFDCGDGTGYGAPGSAAGVTCDSGSEPGQREVLARVTDKDGGSAEYRKSVEITDATPPETSILSGPKKLVNRTSAAFRFSSSEAGSTFQCSLDGAAFKSCDADDSLIDLRSRSHALRVRAVDGAGNVDATPAIHRWKVDAVRPTVRTLSIKNEAKVANSARTIEASVRDNSVLTKKNLRLTVGGKQVPATKYSFRGNIFTYKALNLSAGKAVKISATDAAGNLGVQTWKFSSR</sequence>
<evidence type="ECO:0000256" key="1">
    <source>
        <dbReference type="SAM" id="Phobius"/>
    </source>
</evidence>
<keyword evidence="1" id="KW-1133">Transmembrane helix</keyword>
<proteinExistence type="predicted"/>
<dbReference type="InterPro" id="IPR013783">
    <property type="entry name" value="Ig-like_fold"/>
</dbReference>
<reference evidence="2 3" key="1">
    <citation type="submission" date="2019-10" db="EMBL/GenBank/DDBJ databases">
        <title>Rubrobacter sp nov SCSIO 52090 isolated from a deep-sea sediment in the South China Sea.</title>
        <authorList>
            <person name="Chen R.W."/>
        </authorList>
    </citation>
    <scope>NUCLEOTIDE SEQUENCE [LARGE SCALE GENOMIC DNA]</scope>
    <source>
        <strain evidence="2 3">SCSIO 52909</strain>
    </source>
</reference>